<dbReference type="Proteomes" id="UP000594638">
    <property type="component" value="Unassembled WGS sequence"/>
</dbReference>
<name>A0A8S0RJ06_OLEEU</name>
<organism evidence="1 2">
    <name type="scientific">Olea europaea subsp. europaea</name>
    <dbReference type="NCBI Taxonomy" id="158383"/>
    <lineage>
        <taxon>Eukaryota</taxon>
        <taxon>Viridiplantae</taxon>
        <taxon>Streptophyta</taxon>
        <taxon>Embryophyta</taxon>
        <taxon>Tracheophyta</taxon>
        <taxon>Spermatophyta</taxon>
        <taxon>Magnoliopsida</taxon>
        <taxon>eudicotyledons</taxon>
        <taxon>Gunneridae</taxon>
        <taxon>Pentapetalae</taxon>
        <taxon>asterids</taxon>
        <taxon>lamiids</taxon>
        <taxon>Lamiales</taxon>
        <taxon>Oleaceae</taxon>
        <taxon>Oleeae</taxon>
        <taxon>Olea</taxon>
    </lineage>
</organism>
<evidence type="ECO:0000313" key="2">
    <source>
        <dbReference type="Proteomes" id="UP000594638"/>
    </source>
</evidence>
<protein>
    <submittedName>
        <fullName evidence="1">Uncharacterized protein</fullName>
    </submittedName>
</protein>
<dbReference type="AlphaFoldDB" id="A0A8S0RJ06"/>
<sequence length="89" mass="9746">MSVVAIKECWHFIGVGMICLNDKGDVTAAGSKSMTRRFSTIGECSSILEEHKGVDSIFYRIVKCICSMDANGSAHTLAELTYKIFPLIV</sequence>
<accession>A0A8S0RJ06</accession>
<dbReference type="EMBL" id="CACTIH010003633">
    <property type="protein sequence ID" value="CAA2979712.1"/>
    <property type="molecule type" value="Genomic_DNA"/>
</dbReference>
<gene>
    <name evidence="1" type="ORF">OLEA9_A006384</name>
</gene>
<dbReference type="Gramene" id="OE9A006384T1">
    <property type="protein sequence ID" value="OE9A006384C1"/>
    <property type="gene ID" value="OE9A006384"/>
</dbReference>
<evidence type="ECO:0000313" key="1">
    <source>
        <dbReference type="EMBL" id="CAA2979712.1"/>
    </source>
</evidence>
<proteinExistence type="predicted"/>
<keyword evidence="2" id="KW-1185">Reference proteome</keyword>
<comment type="caution">
    <text evidence="1">The sequence shown here is derived from an EMBL/GenBank/DDBJ whole genome shotgun (WGS) entry which is preliminary data.</text>
</comment>
<reference evidence="1 2" key="1">
    <citation type="submission" date="2019-12" db="EMBL/GenBank/DDBJ databases">
        <authorList>
            <person name="Alioto T."/>
            <person name="Alioto T."/>
            <person name="Gomez Garrido J."/>
        </authorList>
    </citation>
    <scope>NUCLEOTIDE SEQUENCE [LARGE SCALE GENOMIC DNA]</scope>
</reference>